<feature type="domain" description="Polymerase nucleotidyl transferase" evidence="1">
    <location>
        <begin position="18"/>
        <end position="57"/>
    </location>
</feature>
<keyword evidence="2" id="KW-0808">Transferase</keyword>
<evidence type="ECO:0000259" key="1">
    <source>
        <dbReference type="Pfam" id="PF01909"/>
    </source>
</evidence>
<gene>
    <name evidence="2" type="ORF">DFQ00_1061</name>
    <name evidence="3" type="ORF">HUB98_02415</name>
</gene>
<dbReference type="InterPro" id="IPR002934">
    <property type="entry name" value="Polymerase_NTP_transf_dom"/>
</dbReference>
<keyword evidence="5" id="KW-1185">Reference proteome</keyword>
<dbReference type="SUPFAM" id="SSF81301">
    <property type="entry name" value="Nucleotidyltransferase"/>
    <property type="match status" value="1"/>
</dbReference>
<dbReference type="RefSeq" id="WP_110896572.1">
    <property type="nucleotide sequence ID" value="NZ_CP054614.1"/>
</dbReference>
<dbReference type="GO" id="GO:0016779">
    <property type="term" value="F:nucleotidyltransferase activity"/>
    <property type="evidence" value="ECO:0007669"/>
    <property type="project" value="InterPro"/>
</dbReference>
<dbReference type="EMBL" id="QJSW01000006">
    <property type="protein sequence ID" value="PYE49021.1"/>
    <property type="molecule type" value="Genomic_DNA"/>
</dbReference>
<protein>
    <submittedName>
        <fullName evidence="3">Nucleotidyltransferase domain-containing protein</fullName>
    </submittedName>
    <submittedName>
        <fullName evidence="2">Nucleotidyltransferase-like protein</fullName>
    </submittedName>
</protein>
<dbReference type="AlphaFoldDB" id="A0A2V4V8M8"/>
<name>A0A2V4V8M8_PAEBA</name>
<evidence type="ECO:0000313" key="5">
    <source>
        <dbReference type="Proteomes" id="UP000509327"/>
    </source>
</evidence>
<dbReference type="CDD" id="cd05403">
    <property type="entry name" value="NT_KNTase_like"/>
    <property type="match status" value="1"/>
</dbReference>
<dbReference type="Pfam" id="PF01909">
    <property type="entry name" value="NTP_transf_2"/>
    <property type="match status" value="1"/>
</dbReference>
<dbReference type="Proteomes" id="UP000509327">
    <property type="component" value="Chromosome"/>
</dbReference>
<dbReference type="OrthoDB" id="9791330at2"/>
<organism evidence="2 4">
    <name type="scientific">Paenibacillus barcinonensis</name>
    <dbReference type="NCBI Taxonomy" id="198119"/>
    <lineage>
        <taxon>Bacteria</taxon>
        <taxon>Bacillati</taxon>
        <taxon>Bacillota</taxon>
        <taxon>Bacilli</taxon>
        <taxon>Bacillales</taxon>
        <taxon>Paenibacillaceae</taxon>
        <taxon>Paenibacillus</taxon>
    </lineage>
</organism>
<dbReference type="InterPro" id="IPR043519">
    <property type="entry name" value="NT_sf"/>
</dbReference>
<dbReference type="Proteomes" id="UP000247790">
    <property type="component" value="Unassembled WGS sequence"/>
</dbReference>
<evidence type="ECO:0000313" key="4">
    <source>
        <dbReference type="Proteomes" id="UP000247790"/>
    </source>
</evidence>
<reference evidence="3 5" key="2">
    <citation type="submission" date="2020-06" db="EMBL/GenBank/DDBJ databases">
        <title>Complete genome of Paenibacillus barcinonensis KACC11450.</title>
        <authorList>
            <person name="Kim M."/>
            <person name="Park Y.-J."/>
            <person name="Shin J.-H."/>
        </authorList>
    </citation>
    <scope>NUCLEOTIDE SEQUENCE [LARGE SCALE GENOMIC DNA]</scope>
    <source>
        <strain evidence="3 5">KACC11450</strain>
    </source>
</reference>
<evidence type="ECO:0000313" key="3">
    <source>
        <dbReference type="EMBL" id="QKS55277.1"/>
    </source>
</evidence>
<dbReference type="EMBL" id="CP054614">
    <property type="protein sequence ID" value="QKS55277.1"/>
    <property type="molecule type" value="Genomic_DNA"/>
</dbReference>
<reference evidence="2 4" key="1">
    <citation type="submission" date="2018-06" db="EMBL/GenBank/DDBJ databases">
        <title>Genomic Encyclopedia of Type Strains, Phase III (KMG-III): the genomes of soil and plant-associated and newly described type strains.</title>
        <authorList>
            <person name="Whitman W."/>
        </authorList>
    </citation>
    <scope>NUCLEOTIDE SEQUENCE [LARGE SCALE GENOMIC DNA]</scope>
    <source>
        <strain evidence="2 4">CECT 7022</strain>
    </source>
</reference>
<accession>A0A2V4V8M8</accession>
<sequence>MNEIIKKKLQQKNEQLINMIIERAKKDFPNDIAIIGLTGSFNTGDFHEKSDLDLIIINHTDRGWGISDCFILDDVGYDIYCTPWDTRIREQSTLESPAVSSLTNLKILYYAAPEDLERLNSFRQKALNALAAPIGEACLNRAKEWINQAKQAYSDTVLGEDIGSVRQASANVLYNLVHALVSMNNTCIQRGIKRYLEEIQSLRYVPNDLESLYMSIIDAHTMEEIRTASFNMLRSVEMLHRTLCDMFIVKPAPSFDNLKGTYEELWCNYRHKIEKSVGTNDAAYVFLSAFGAQEYLDEMAMTKGTKKFDLMQYFNASDLPVMKEQFLEVMDQYLDEYHKVGREVKRFATFEQLYDDYMKGHEE</sequence>
<evidence type="ECO:0000313" key="2">
    <source>
        <dbReference type="EMBL" id="PYE49021.1"/>
    </source>
</evidence>
<dbReference type="Gene3D" id="3.30.460.10">
    <property type="entry name" value="Beta Polymerase, domain 2"/>
    <property type="match status" value="1"/>
</dbReference>
<proteinExistence type="predicted"/>